<sequence length="69" mass="7625">MPIQTIAPATDTHDGPTITEAVIFAGRLGVDLSDFMTACVRLIGEARDRTPRELRRDPEATIELMERDA</sequence>
<proteinExistence type="predicted"/>
<name>A0ABQ1RXB9_9MICO</name>
<dbReference type="RefSeq" id="WP_188437136.1">
    <property type="nucleotide sequence ID" value="NZ_BMCM01000004.1"/>
</dbReference>
<reference evidence="2" key="1">
    <citation type="journal article" date="2019" name="Int. J. Syst. Evol. Microbiol.">
        <title>The Global Catalogue of Microorganisms (GCM) 10K type strain sequencing project: providing services to taxonomists for standard genome sequencing and annotation.</title>
        <authorList>
            <consortium name="The Broad Institute Genomics Platform"/>
            <consortium name="The Broad Institute Genome Sequencing Center for Infectious Disease"/>
            <person name="Wu L."/>
            <person name="Ma J."/>
        </authorList>
    </citation>
    <scope>NUCLEOTIDE SEQUENCE [LARGE SCALE GENOMIC DNA]</scope>
    <source>
        <strain evidence="2">CCM 7640</strain>
    </source>
</reference>
<accession>A0ABQ1RXB9</accession>
<dbReference type="Proteomes" id="UP000629365">
    <property type="component" value="Unassembled WGS sequence"/>
</dbReference>
<evidence type="ECO:0000313" key="2">
    <source>
        <dbReference type="Proteomes" id="UP000629365"/>
    </source>
</evidence>
<comment type="caution">
    <text evidence="1">The sequence shown here is derived from an EMBL/GenBank/DDBJ whole genome shotgun (WGS) entry which is preliminary data.</text>
</comment>
<protein>
    <submittedName>
        <fullName evidence="1">Uncharacterized protein</fullName>
    </submittedName>
</protein>
<organism evidence="1 2">
    <name type="scientific">Microbacterium murale</name>
    <dbReference type="NCBI Taxonomy" id="1081040"/>
    <lineage>
        <taxon>Bacteria</taxon>
        <taxon>Bacillati</taxon>
        <taxon>Actinomycetota</taxon>
        <taxon>Actinomycetes</taxon>
        <taxon>Micrococcales</taxon>
        <taxon>Microbacteriaceae</taxon>
        <taxon>Microbacterium</taxon>
    </lineage>
</organism>
<evidence type="ECO:0000313" key="1">
    <source>
        <dbReference type="EMBL" id="GGD83147.1"/>
    </source>
</evidence>
<gene>
    <name evidence="1" type="ORF">GCM10007269_27490</name>
</gene>
<keyword evidence="2" id="KW-1185">Reference proteome</keyword>
<dbReference type="EMBL" id="BMCM01000004">
    <property type="protein sequence ID" value="GGD83147.1"/>
    <property type="molecule type" value="Genomic_DNA"/>
</dbReference>